<reference evidence="2" key="2">
    <citation type="submission" date="2020-10" db="EMBL/GenBank/DDBJ databases">
        <title>Enrichment of novel Verrucomicrobia, Bacteroidetes and Krumholzibacteria in an oxygen-limited, methane- and iron-fed bioreactor inoculated with Bothnian Sea sediments.</title>
        <authorList>
            <person name="Martins P.D."/>
            <person name="de Jong A."/>
            <person name="Lenstra W.K."/>
            <person name="van Helmond N.A.G.M."/>
            <person name="Slomp C.P."/>
            <person name="Jetten M.S.M."/>
            <person name="Welte C.U."/>
            <person name="Rasigraf O."/>
        </authorList>
    </citation>
    <scope>NUCLEOTIDE SEQUENCE</scope>
    <source>
        <strain evidence="2">MAG47</strain>
    </source>
</reference>
<evidence type="ECO:0000313" key="3">
    <source>
        <dbReference type="Proteomes" id="UP000642265"/>
    </source>
</evidence>
<dbReference type="AlphaFoldDB" id="A0A8I0N8P5"/>
<comment type="caution">
    <text evidence="2">The sequence shown here is derived from an EMBL/GenBank/DDBJ whole genome shotgun (WGS) entry which is preliminary data.</text>
</comment>
<name>A0A8I0N8P5_BRUAN</name>
<evidence type="ECO:0008006" key="4">
    <source>
        <dbReference type="Google" id="ProtNLM"/>
    </source>
</evidence>
<reference evidence="2" key="1">
    <citation type="submission" date="2020-09" db="EMBL/GenBank/DDBJ databases">
        <authorList>
            <person name="Dalcin Martins P."/>
        </authorList>
    </citation>
    <scope>NUCLEOTIDE SEQUENCE</scope>
    <source>
        <strain evidence="2">MAG47</strain>
    </source>
</reference>
<evidence type="ECO:0000256" key="1">
    <source>
        <dbReference type="SAM" id="SignalP"/>
    </source>
</evidence>
<organism evidence="2 3">
    <name type="scientific">Brucella anthropi</name>
    <name type="common">Ochrobactrum anthropi</name>
    <dbReference type="NCBI Taxonomy" id="529"/>
    <lineage>
        <taxon>Bacteria</taxon>
        <taxon>Pseudomonadati</taxon>
        <taxon>Pseudomonadota</taxon>
        <taxon>Alphaproteobacteria</taxon>
        <taxon>Hyphomicrobiales</taxon>
        <taxon>Brucellaceae</taxon>
        <taxon>Brucella/Ochrobactrum group</taxon>
        <taxon>Brucella</taxon>
    </lineage>
</organism>
<proteinExistence type="predicted"/>
<feature type="chain" id="PRO_5034504317" description="Entericidin EcnAB" evidence="1">
    <location>
        <begin position="24"/>
        <end position="60"/>
    </location>
</feature>
<gene>
    <name evidence="2" type="ORF">IH622_18465</name>
</gene>
<dbReference type="PROSITE" id="PS51257">
    <property type="entry name" value="PROKAR_LIPOPROTEIN"/>
    <property type="match status" value="1"/>
</dbReference>
<keyword evidence="1" id="KW-0732">Signal</keyword>
<sequence>MKPTKRFLLPVAALMTAMSLAVAACDEGPAEQVGERVDEAVDDAGDAMEEAGEEVERKTN</sequence>
<protein>
    <recommendedName>
        <fullName evidence="4">Entericidin EcnAB</fullName>
    </recommendedName>
</protein>
<feature type="signal peptide" evidence="1">
    <location>
        <begin position="1"/>
        <end position="23"/>
    </location>
</feature>
<dbReference type="EMBL" id="JACZKO010000048">
    <property type="protein sequence ID" value="MBE0562779.1"/>
    <property type="molecule type" value="Genomic_DNA"/>
</dbReference>
<evidence type="ECO:0000313" key="2">
    <source>
        <dbReference type="EMBL" id="MBE0562779.1"/>
    </source>
</evidence>
<accession>A0A8I0N8P5</accession>
<dbReference type="Proteomes" id="UP000642265">
    <property type="component" value="Unassembled WGS sequence"/>
</dbReference>